<dbReference type="GO" id="GO:0019323">
    <property type="term" value="P:pentose catabolic process"/>
    <property type="evidence" value="ECO:0007669"/>
    <property type="project" value="TreeGrafter"/>
</dbReference>
<dbReference type="Pfam" id="PF00596">
    <property type="entry name" value="Aldolase_II"/>
    <property type="match status" value="1"/>
</dbReference>
<dbReference type="GO" id="GO:0005829">
    <property type="term" value="C:cytosol"/>
    <property type="evidence" value="ECO:0007669"/>
    <property type="project" value="TreeGrafter"/>
</dbReference>
<dbReference type="AlphaFoldDB" id="A0A9D1N1W1"/>
<dbReference type="Proteomes" id="UP000886748">
    <property type="component" value="Unassembled WGS sequence"/>
</dbReference>
<accession>A0A9D1N1W1</accession>
<evidence type="ECO:0000313" key="4">
    <source>
        <dbReference type="EMBL" id="HIU93229.1"/>
    </source>
</evidence>
<dbReference type="PANTHER" id="PTHR22789:SF0">
    <property type="entry name" value="3-OXO-TETRONATE 4-PHOSPHATE DECARBOXYLASE-RELATED"/>
    <property type="match status" value="1"/>
</dbReference>
<dbReference type="SMART" id="SM01007">
    <property type="entry name" value="Aldolase_II"/>
    <property type="match status" value="1"/>
</dbReference>
<name>A0A9D1N1W1_9CLOT</name>
<organism evidence="4 5">
    <name type="scientific">Candidatus Limenecus avicola</name>
    <dbReference type="NCBI Taxonomy" id="2840847"/>
    <lineage>
        <taxon>Bacteria</taxon>
        <taxon>Bacillati</taxon>
        <taxon>Bacillota</taxon>
        <taxon>Clostridia</taxon>
        <taxon>Eubacteriales</taxon>
        <taxon>Clostridiaceae</taxon>
        <taxon>Clostridiaceae incertae sedis</taxon>
        <taxon>Candidatus Limenecus</taxon>
    </lineage>
</organism>
<dbReference type="InterPro" id="IPR036409">
    <property type="entry name" value="Aldolase_II/adducin_N_sf"/>
</dbReference>
<dbReference type="GO" id="GO:0046872">
    <property type="term" value="F:metal ion binding"/>
    <property type="evidence" value="ECO:0007669"/>
    <property type="project" value="UniProtKB-KW"/>
</dbReference>
<sequence>MSRNNILEIKKSIIKYGAKLGEKNMSPATSGNISVRAENNILITASGTCLADLSEDEIVLMDKHANVIEGSRKPSSEKNLHIAIYEMRPDINAIVHCHSPYASAFAVCQIPLSKPIISENVFYFGEIPVAPYALPGSDKLVENTAKYFAKHDAVLLANHGIIIGAKDLKNAYYLMETAETFAQIYLNSMLLGGAKELCKADIEEIYELRRAMSK</sequence>
<dbReference type="Gene3D" id="3.40.225.10">
    <property type="entry name" value="Class II aldolase/adducin N-terminal domain"/>
    <property type="match status" value="1"/>
</dbReference>
<evidence type="ECO:0000259" key="3">
    <source>
        <dbReference type="SMART" id="SM01007"/>
    </source>
</evidence>
<dbReference type="InterPro" id="IPR050197">
    <property type="entry name" value="Aldolase_class_II_sugar_metab"/>
</dbReference>
<dbReference type="InterPro" id="IPR001303">
    <property type="entry name" value="Aldolase_II/adducin_N"/>
</dbReference>
<dbReference type="SUPFAM" id="SSF53639">
    <property type="entry name" value="AraD/HMP-PK domain-like"/>
    <property type="match status" value="1"/>
</dbReference>
<gene>
    <name evidence="4" type="ORF">IAD26_08885</name>
</gene>
<proteinExistence type="predicted"/>
<reference evidence="4" key="2">
    <citation type="journal article" date="2021" name="PeerJ">
        <title>Extensive microbial diversity within the chicken gut microbiome revealed by metagenomics and culture.</title>
        <authorList>
            <person name="Gilroy R."/>
            <person name="Ravi A."/>
            <person name="Getino M."/>
            <person name="Pursley I."/>
            <person name="Horton D.L."/>
            <person name="Alikhan N.F."/>
            <person name="Baker D."/>
            <person name="Gharbi K."/>
            <person name="Hall N."/>
            <person name="Watson M."/>
            <person name="Adriaenssens E.M."/>
            <person name="Foster-Nyarko E."/>
            <person name="Jarju S."/>
            <person name="Secka A."/>
            <person name="Antonio M."/>
            <person name="Oren A."/>
            <person name="Chaudhuri R.R."/>
            <person name="La Ragione R."/>
            <person name="Hildebrand F."/>
            <person name="Pallen M.J."/>
        </authorList>
    </citation>
    <scope>NUCLEOTIDE SEQUENCE</scope>
    <source>
        <strain evidence="4">CHK154-7741</strain>
    </source>
</reference>
<comment type="caution">
    <text evidence="4">The sequence shown here is derived from an EMBL/GenBank/DDBJ whole genome shotgun (WGS) entry which is preliminary data.</text>
</comment>
<keyword evidence="1" id="KW-0479">Metal-binding</keyword>
<reference evidence="4" key="1">
    <citation type="submission" date="2020-10" db="EMBL/GenBank/DDBJ databases">
        <authorList>
            <person name="Gilroy R."/>
        </authorList>
    </citation>
    <scope>NUCLEOTIDE SEQUENCE</scope>
    <source>
        <strain evidence="4">CHK154-7741</strain>
    </source>
</reference>
<dbReference type="PANTHER" id="PTHR22789">
    <property type="entry name" value="FUCULOSE PHOSPHATE ALDOLASE"/>
    <property type="match status" value="1"/>
</dbReference>
<dbReference type="GO" id="GO:0016832">
    <property type="term" value="F:aldehyde-lyase activity"/>
    <property type="evidence" value="ECO:0007669"/>
    <property type="project" value="TreeGrafter"/>
</dbReference>
<protein>
    <submittedName>
        <fullName evidence="4">Class II aldolase/adducin family protein</fullName>
    </submittedName>
</protein>
<dbReference type="EMBL" id="DVOD01000064">
    <property type="protein sequence ID" value="HIU93229.1"/>
    <property type="molecule type" value="Genomic_DNA"/>
</dbReference>
<evidence type="ECO:0000256" key="2">
    <source>
        <dbReference type="ARBA" id="ARBA00023239"/>
    </source>
</evidence>
<evidence type="ECO:0000256" key="1">
    <source>
        <dbReference type="ARBA" id="ARBA00022723"/>
    </source>
</evidence>
<feature type="domain" description="Class II aldolase/adducin N-terminal" evidence="3">
    <location>
        <begin position="11"/>
        <end position="186"/>
    </location>
</feature>
<keyword evidence="2" id="KW-0456">Lyase</keyword>
<evidence type="ECO:0000313" key="5">
    <source>
        <dbReference type="Proteomes" id="UP000886748"/>
    </source>
</evidence>